<organism evidence="4 5">
    <name type="scientific">Tropilaelaps mercedesae</name>
    <dbReference type="NCBI Taxonomy" id="418985"/>
    <lineage>
        <taxon>Eukaryota</taxon>
        <taxon>Metazoa</taxon>
        <taxon>Ecdysozoa</taxon>
        <taxon>Arthropoda</taxon>
        <taxon>Chelicerata</taxon>
        <taxon>Arachnida</taxon>
        <taxon>Acari</taxon>
        <taxon>Parasitiformes</taxon>
        <taxon>Mesostigmata</taxon>
        <taxon>Gamasina</taxon>
        <taxon>Dermanyssoidea</taxon>
        <taxon>Laelapidae</taxon>
        <taxon>Tropilaelaps</taxon>
    </lineage>
</organism>
<evidence type="ECO:0000313" key="4">
    <source>
        <dbReference type="EMBL" id="OQR71514.1"/>
    </source>
</evidence>
<dbReference type="InterPro" id="IPR036249">
    <property type="entry name" value="Thioredoxin-like_sf"/>
</dbReference>
<dbReference type="InterPro" id="IPR010357">
    <property type="entry name" value="TXNDC17_dom"/>
</dbReference>
<dbReference type="Proteomes" id="UP000192247">
    <property type="component" value="Unassembled WGS sequence"/>
</dbReference>
<reference evidence="4 5" key="1">
    <citation type="journal article" date="2017" name="Gigascience">
        <title>Draft genome of the honey bee ectoparasitic mite, Tropilaelaps mercedesae, is shaped by the parasitic life history.</title>
        <authorList>
            <person name="Dong X."/>
            <person name="Armstrong S.D."/>
            <person name="Xia D."/>
            <person name="Makepeace B.L."/>
            <person name="Darby A.C."/>
            <person name="Kadowaki T."/>
        </authorList>
    </citation>
    <scope>NUCLEOTIDE SEQUENCE [LARGE SCALE GENOMIC DNA]</scope>
    <source>
        <strain evidence="4">Wuxi-XJTLU</strain>
    </source>
</reference>
<evidence type="ECO:0000256" key="1">
    <source>
        <dbReference type="ARBA" id="ARBA00008987"/>
    </source>
</evidence>
<name>A0A1V9XD95_9ACAR</name>
<dbReference type="Gene3D" id="3.40.30.10">
    <property type="entry name" value="Glutaredoxin"/>
    <property type="match status" value="1"/>
</dbReference>
<proteinExistence type="inferred from homology"/>
<evidence type="ECO:0000259" key="3">
    <source>
        <dbReference type="Pfam" id="PF06110"/>
    </source>
</evidence>
<keyword evidence="5" id="KW-1185">Reference proteome</keyword>
<sequence length="126" mass="13991">MLKSQSVRGFDALREALNSRGANTTAFVYFVADRDAETNRSWCPDCVASDPVVEEAIKAVKPKASSVLITCEVGDKPFWKNQANPFRTSEDLKVTSVPTLLCYGKEKRLVVNDCKDATKIKAFLEE</sequence>
<dbReference type="PANTHER" id="PTHR12452:SF0">
    <property type="entry name" value="THIOREDOXIN DOMAIN-CONTAINING PROTEIN 17"/>
    <property type="match status" value="1"/>
</dbReference>
<protein>
    <recommendedName>
        <fullName evidence="2">Thioredoxin domain-containing protein 17</fullName>
    </recommendedName>
</protein>
<dbReference type="GO" id="GO:0005829">
    <property type="term" value="C:cytosol"/>
    <property type="evidence" value="ECO:0007669"/>
    <property type="project" value="TreeGrafter"/>
</dbReference>
<evidence type="ECO:0000313" key="5">
    <source>
        <dbReference type="Proteomes" id="UP000192247"/>
    </source>
</evidence>
<dbReference type="PANTHER" id="PTHR12452">
    <property type="entry name" value="42-9-9 PROTEIN-RELATED"/>
    <property type="match status" value="1"/>
</dbReference>
<dbReference type="FunCoup" id="A0A1V9XD95">
    <property type="interactions" value="942"/>
</dbReference>
<feature type="domain" description="Thioredoxin" evidence="3">
    <location>
        <begin position="7"/>
        <end position="126"/>
    </location>
</feature>
<evidence type="ECO:0000256" key="2">
    <source>
        <dbReference type="ARBA" id="ARBA00016949"/>
    </source>
</evidence>
<comment type="caution">
    <text evidence="4">The sequence shown here is derived from an EMBL/GenBank/DDBJ whole genome shotgun (WGS) entry which is preliminary data.</text>
</comment>
<dbReference type="InParanoid" id="A0A1V9XD95"/>
<gene>
    <name evidence="4" type="ORF">BIW11_10946</name>
</gene>
<dbReference type="AlphaFoldDB" id="A0A1V9XD95"/>
<dbReference type="GO" id="GO:0047134">
    <property type="term" value="F:protein-disulfide reductase [NAD(P)H] activity"/>
    <property type="evidence" value="ECO:0007669"/>
    <property type="project" value="InterPro"/>
</dbReference>
<dbReference type="STRING" id="418985.A0A1V9XD95"/>
<dbReference type="SUPFAM" id="SSF52833">
    <property type="entry name" value="Thioredoxin-like"/>
    <property type="match status" value="1"/>
</dbReference>
<dbReference type="InterPro" id="IPR045108">
    <property type="entry name" value="TXNDC17-like"/>
</dbReference>
<comment type="similarity">
    <text evidence="1">Belongs to the thioredoxin family.</text>
</comment>
<dbReference type="Pfam" id="PF06110">
    <property type="entry name" value="TXD17-like_Trx"/>
    <property type="match status" value="1"/>
</dbReference>
<accession>A0A1V9XD95</accession>
<dbReference type="EMBL" id="MNPL01014366">
    <property type="protein sequence ID" value="OQR71514.1"/>
    <property type="molecule type" value="Genomic_DNA"/>
</dbReference>
<dbReference type="OrthoDB" id="78947at2759"/>